<dbReference type="EMBL" id="JBCLYO010000023">
    <property type="protein sequence ID" value="KAL0079091.1"/>
    <property type="molecule type" value="Genomic_DNA"/>
</dbReference>
<feature type="region of interest" description="Disordered" evidence="1">
    <location>
        <begin position="1"/>
        <end position="83"/>
    </location>
</feature>
<evidence type="ECO:0000313" key="3">
    <source>
        <dbReference type="Proteomes" id="UP001448207"/>
    </source>
</evidence>
<proteinExistence type="predicted"/>
<name>A0ABR3ANX3_PHYBL</name>
<sequence>MARKNGASARNQRRNRKQEQKKVQVETAPSHTASIAEKASPAISTPDQSPAEQPNVSHDATATVTEAEHESQAVQEPSTINNVSSVPETVAPESMVNQIKEAVIVSKNTTQGIVPESVACEKTELNKDESAFKTKQLLEIVAPETIAELSKEEVPAVIEYAPIVENAVESPADSKAVIAETSIINLPNVNTTAVEIPVVDIVSVKKTSADISAVEEPAIEEPAVEKPVFEELAVKKPAVEEPAVETPAIEEPAVEKPAVEKPAIEEPAIEEPAVEKPAVKEAIVEASSVNELVESAENSTKSIVIEAHTIVQSCEQTITENVQTTVAKTETAVKSIPAVTSDDCTEDASIKSTIVSESLIKKEFIASESPKITTQTTEKHVSSGKRESQVKDLIRKEKPLQKKKSILGKIFKKPKEESKKQTYYTYVSIIFCPCADYIYLLLHFTYTSIIAILNKTKPKKKVHKVLDTRLYIYFYIHI</sequence>
<feature type="compositionally biased region" description="Polar residues" evidence="1">
    <location>
        <begin position="72"/>
        <end position="83"/>
    </location>
</feature>
<accession>A0ABR3ANX3</accession>
<comment type="caution">
    <text evidence="2">The sequence shown here is derived from an EMBL/GenBank/DDBJ whole genome shotgun (WGS) entry which is preliminary data.</text>
</comment>
<feature type="compositionally biased region" description="Polar residues" evidence="1">
    <location>
        <begin position="42"/>
        <end position="64"/>
    </location>
</feature>
<evidence type="ECO:0000313" key="2">
    <source>
        <dbReference type="EMBL" id="KAL0079091.1"/>
    </source>
</evidence>
<evidence type="ECO:0008006" key="4">
    <source>
        <dbReference type="Google" id="ProtNLM"/>
    </source>
</evidence>
<protein>
    <recommendedName>
        <fullName evidence="4">Zonadhesin</fullName>
    </recommendedName>
</protein>
<organism evidence="2 3">
    <name type="scientific">Phycomyces blakesleeanus</name>
    <dbReference type="NCBI Taxonomy" id="4837"/>
    <lineage>
        <taxon>Eukaryota</taxon>
        <taxon>Fungi</taxon>
        <taxon>Fungi incertae sedis</taxon>
        <taxon>Mucoromycota</taxon>
        <taxon>Mucoromycotina</taxon>
        <taxon>Mucoromycetes</taxon>
        <taxon>Mucorales</taxon>
        <taxon>Phycomycetaceae</taxon>
        <taxon>Phycomyces</taxon>
    </lineage>
</organism>
<evidence type="ECO:0000256" key="1">
    <source>
        <dbReference type="SAM" id="MobiDB-lite"/>
    </source>
</evidence>
<gene>
    <name evidence="2" type="ORF">J3Q64DRAFT_1268580</name>
</gene>
<reference evidence="2 3" key="1">
    <citation type="submission" date="2024-04" db="EMBL/GenBank/DDBJ databases">
        <title>Symmetric and asymmetric DNA N6-adenine methylation regulates different biological responses in Mucorales.</title>
        <authorList>
            <consortium name="Lawrence Berkeley National Laboratory"/>
            <person name="Lax C."/>
            <person name="Mondo S.J."/>
            <person name="Osorio-Concepcion M."/>
            <person name="Muszewska A."/>
            <person name="Corrochano-Luque M."/>
            <person name="Gutierrez G."/>
            <person name="Riley R."/>
            <person name="Lipzen A."/>
            <person name="Guo J."/>
            <person name="Hundley H."/>
            <person name="Amirebrahimi M."/>
            <person name="Ng V."/>
            <person name="Lorenzo-Gutierrez D."/>
            <person name="Binder U."/>
            <person name="Yang J."/>
            <person name="Song Y."/>
            <person name="Canovas D."/>
            <person name="Navarro E."/>
            <person name="Freitag M."/>
            <person name="Gabaldon T."/>
            <person name="Grigoriev I.V."/>
            <person name="Corrochano L.M."/>
            <person name="Nicolas F.E."/>
            <person name="Garre V."/>
        </authorList>
    </citation>
    <scope>NUCLEOTIDE SEQUENCE [LARGE SCALE GENOMIC DNA]</scope>
    <source>
        <strain evidence="2 3">L51</strain>
    </source>
</reference>
<dbReference type="Proteomes" id="UP001448207">
    <property type="component" value="Unassembled WGS sequence"/>
</dbReference>
<keyword evidence="3" id="KW-1185">Reference proteome</keyword>